<evidence type="ECO:0000313" key="2">
    <source>
        <dbReference type="Proteomes" id="UP000499080"/>
    </source>
</evidence>
<keyword evidence="2" id="KW-1185">Reference proteome</keyword>
<sequence length="105" mass="11811">MAAAELGKKLSLANDHLHVRSRFQLCNTGRKIEEEANLLRLPWPITINMTFEPASVTKERKMLFTSSSRDARCISCGSPRSPSTLFLFSATRREALDEGNSTCFF</sequence>
<dbReference type="EMBL" id="BGPR01000005">
    <property type="protein sequence ID" value="GBL74551.1"/>
    <property type="molecule type" value="Genomic_DNA"/>
</dbReference>
<accession>A0A4Y2A3X5</accession>
<name>A0A4Y2A3X5_ARAVE</name>
<organism evidence="1 2">
    <name type="scientific">Araneus ventricosus</name>
    <name type="common">Orbweaver spider</name>
    <name type="synonym">Epeira ventricosa</name>
    <dbReference type="NCBI Taxonomy" id="182803"/>
    <lineage>
        <taxon>Eukaryota</taxon>
        <taxon>Metazoa</taxon>
        <taxon>Ecdysozoa</taxon>
        <taxon>Arthropoda</taxon>
        <taxon>Chelicerata</taxon>
        <taxon>Arachnida</taxon>
        <taxon>Araneae</taxon>
        <taxon>Araneomorphae</taxon>
        <taxon>Entelegynae</taxon>
        <taxon>Araneoidea</taxon>
        <taxon>Araneidae</taxon>
        <taxon>Araneus</taxon>
    </lineage>
</organism>
<evidence type="ECO:0000313" key="1">
    <source>
        <dbReference type="EMBL" id="GBL74551.1"/>
    </source>
</evidence>
<reference evidence="1 2" key="1">
    <citation type="journal article" date="2019" name="Sci. Rep.">
        <title>Orb-weaving spider Araneus ventricosus genome elucidates the spidroin gene catalogue.</title>
        <authorList>
            <person name="Kono N."/>
            <person name="Nakamura H."/>
            <person name="Ohtoshi R."/>
            <person name="Moran D.A.P."/>
            <person name="Shinohara A."/>
            <person name="Yoshida Y."/>
            <person name="Fujiwara M."/>
            <person name="Mori M."/>
            <person name="Tomita M."/>
            <person name="Arakawa K."/>
        </authorList>
    </citation>
    <scope>NUCLEOTIDE SEQUENCE [LARGE SCALE GENOMIC DNA]</scope>
</reference>
<dbReference type="Proteomes" id="UP000499080">
    <property type="component" value="Unassembled WGS sequence"/>
</dbReference>
<dbReference type="AlphaFoldDB" id="A0A4Y2A3X5"/>
<protein>
    <submittedName>
        <fullName evidence="1">Uncharacterized protein</fullName>
    </submittedName>
</protein>
<comment type="caution">
    <text evidence="1">The sequence shown here is derived from an EMBL/GenBank/DDBJ whole genome shotgun (WGS) entry which is preliminary data.</text>
</comment>
<proteinExistence type="predicted"/>
<gene>
    <name evidence="1" type="ORF">AVEN_235473_1</name>
</gene>